<feature type="transmembrane region" description="Helical" evidence="10">
    <location>
        <begin position="268"/>
        <end position="290"/>
    </location>
</feature>
<evidence type="ECO:0000256" key="9">
    <source>
        <dbReference type="ARBA" id="ARBA00023224"/>
    </source>
</evidence>
<evidence type="ECO:0000313" key="12">
    <source>
        <dbReference type="Proteomes" id="UP000823941"/>
    </source>
</evidence>
<comment type="subcellular location">
    <subcellularLocation>
        <location evidence="1 10">Cell membrane</location>
        <topology evidence="1 10">Multi-pass membrane protein</topology>
    </subcellularLocation>
</comment>
<evidence type="ECO:0000256" key="7">
    <source>
        <dbReference type="ARBA" id="ARBA00023136"/>
    </source>
</evidence>
<keyword evidence="2" id="KW-1003">Cell membrane</keyword>
<keyword evidence="8 10" id="KW-0675">Receptor</keyword>
<dbReference type="InterPro" id="IPR004117">
    <property type="entry name" value="7tm6_olfct_rcpt"/>
</dbReference>
<evidence type="ECO:0000256" key="5">
    <source>
        <dbReference type="ARBA" id="ARBA00022725"/>
    </source>
</evidence>
<keyword evidence="9 10" id="KW-0807">Transducer</keyword>
<feature type="transmembrane region" description="Helical" evidence="10">
    <location>
        <begin position="193"/>
        <end position="220"/>
    </location>
</feature>
<evidence type="ECO:0000256" key="3">
    <source>
        <dbReference type="ARBA" id="ARBA00022606"/>
    </source>
</evidence>
<dbReference type="PANTHER" id="PTHR21137:SF35">
    <property type="entry name" value="ODORANT RECEPTOR 19A-RELATED"/>
    <property type="match status" value="1"/>
</dbReference>
<feature type="transmembrane region" description="Helical" evidence="10">
    <location>
        <begin position="68"/>
        <end position="92"/>
    </location>
</feature>
<reference evidence="11 12" key="1">
    <citation type="submission" date="2021-06" db="EMBL/GenBank/DDBJ databases">
        <title>A haploid diamondback moth (Plutella xylostella L.) genome assembly resolves 31 chromosomes and identifies a diamide resistance mutation.</title>
        <authorList>
            <person name="Ward C.M."/>
            <person name="Perry K.D."/>
            <person name="Baker G."/>
            <person name="Powis K."/>
            <person name="Heckel D.G."/>
            <person name="Baxter S.W."/>
        </authorList>
    </citation>
    <scope>NUCLEOTIDE SEQUENCE [LARGE SCALE GENOMIC DNA]</scope>
    <source>
        <strain evidence="11 12">LV</strain>
        <tissue evidence="11">Single pupa</tissue>
    </source>
</reference>
<evidence type="ECO:0000313" key="11">
    <source>
        <dbReference type="EMBL" id="KAG7302437.1"/>
    </source>
</evidence>
<keyword evidence="5 10" id="KW-0552">Olfaction</keyword>
<feature type="transmembrane region" description="Helical" evidence="10">
    <location>
        <begin position="40"/>
        <end position="62"/>
    </location>
</feature>
<keyword evidence="12" id="KW-1185">Reference proteome</keyword>
<evidence type="ECO:0000256" key="6">
    <source>
        <dbReference type="ARBA" id="ARBA00022989"/>
    </source>
</evidence>
<evidence type="ECO:0000256" key="4">
    <source>
        <dbReference type="ARBA" id="ARBA00022692"/>
    </source>
</evidence>
<proteinExistence type="inferred from homology"/>
<accession>A0ABQ7QB22</accession>
<keyword evidence="6 10" id="KW-1133">Transmembrane helix</keyword>
<evidence type="ECO:0000256" key="2">
    <source>
        <dbReference type="ARBA" id="ARBA00022475"/>
    </source>
</evidence>
<evidence type="ECO:0000256" key="1">
    <source>
        <dbReference type="ARBA" id="ARBA00004651"/>
    </source>
</evidence>
<name>A0ABQ7QB22_PLUXY</name>
<dbReference type="Proteomes" id="UP000823941">
    <property type="component" value="Chromosome 18"/>
</dbReference>
<sequence>MLNRIKHTLIDDSKVLLGPNVALLRLAGLYLPAGRGARTACLLLHALGTVFIVLQYVELYFISDDLHLVVLTLKINMASTNVVMKAFCYLVFQRRWRELHDYVTAADEAERARPAASAAVRRYTALSRRVTAAFCMFSVFTGFVLVFGPYIKWLSERYLDRVPAELMGPVDHIFQAYVPFDKYSPRGRLIANIWFAMGALYGCAVFTAFDVAAVVVMVFLGCKLQLLAARCERLFAPAPGGDRFWETVREVHTEHVMLIKYSKIFNSLISPVMFLYTLLCSLMLCTTAFQITSMPMNITEKILTVEYLVFGVSQVFMYSWISNDVLCKSQLAMQGVYHSAWTDGLGAGARAGAGAGARARAGAGARREAAARGQALRLLAGQLAAPICFTTGPFADLTLANFVNILKGAYSYYTLLKD</sequence>
<dbReference type="PANTHER" id="PTHR21137">
    <property type="entry name" value="ODORANT RECEPTOR"/>
    <property type="match status" value="1"/>
</dbReference>
<evidence type="ECO:0000256" key="10">
    <source>
        <dbReference type="RuleBase" id="RU351113"/>
    </source>
</evidence>
<comment type="caution">
    <text evidence="11">The sequence shown here is derived from an EMBL/GenBank/DDBJ whole genome shotgun (WGS) entry which is preliminary data.</text>
</comment>
<protein>
    <recommendedName>
        <fullName evidence="10">Odorant receptor</fullName>
    </recommendedName>
</protein>
<keyword evidence="7 10" id="KW-0472">Membrane</keyword>
<dbReference type="EMBL" id="JAHIBW010000018">
    <property type="protein sequence ID" value="KAG7302437.1"/>
    <property type="molecule type" value="Genomic_DNA"/>
</dbReference>
<comment type="similarity">
    <text evidence="10">Belongs to the insect chemoreceptor superfamily. Heteromeric odorant receptor channel (TC 1.A.69) family.</text>
</comment>
<feature type="transmembrane region" description="Helical" evidence="10">
    <location>
        <begin position="130"/>
        <end position="151"/>
    </location>
</feature>
<organism evidence="11 12">
    <name type="scientific">Plutella xylostella</name>
    <name type="common">Diamondback moth</name>
    <name type="synonym">Plutella maculipennis</name>
    <dbReference type="NCBI Taxonomy" id="51655"/>
    <lineage>
        <taxon>Eukaryota</taxon>
        <taxon>Metazoa</taxon>
        <taxon>Ecdysozoa</taxon>
        <taxon>Arthropoda</taxon>
        <taxon>Hexapoda</taxon>
        <taxon>Insecta</taxon>
        <taxon>Pterygota</taxon>
        <taxon>Neoptera</taxon>
        <taxon>Endopterygota</taxon>
        <taxon>Lepidoptera</taxon>
        <taxon>Glossata</taxon>
        <taxon>Ditrysia</taxon>
        <taxon>Yponomeutoidea</taxon>
        <taxon>Plutellidae</taxon>
        <taxon>Plutella</taxon>
    </lineage>
</organism>
<dbReference type="Pfam" id="PF02949">
    <property type="entry name" value="7tm_6"/>
    <property type="match status" value="1"/>
</dbReference>
<feature type="transmembrane region" description="Helical" evidence="10">
    <location>
        <begin position="15"/>
        <end position="33"/>
    </location>
</feature>
<comment type="caution">
    <text evidence="10">Lacks conserved residue(s) required for the propagation of feature annotation.</text>
</comment>
<evidence type="ECO:0000256" key="8">
    <source>
        <dbReference type="ARBA" id="ARBA00023170"/>
    </source>
</evidence>
<keyword evidence="3 10" id="KW-0716">Sensory transduction</keyword>
<gene>
    <name evidence="11" type="ORF">JYU34_013969</name>
</gene>
<keyword evidence="4 10" id="KW-0812">Transmembrane</keyword>